<evidence type="ECO:0000313" key="3">
    <source>
        <dbReference type="Proteomes" id="UP000226431"/>
    </source>
</evidence>
<dbReference type="Proteomes" id="UP000226431">
    <property type="component" value="Unassembled WGS sequence"/>
</dbReference>
<proteinExistence type="inferred from homology"/>
<keyword evidence="3" id="KW-1185">Reference proteome</keyword>
<name>A0A2C5YZF1_9HYPO</name>
<dbReference type="InterPro" id="IPR036249">
    <property type="entry name" value="Thioredoxin-like_sf"/>
</dbReference>
<dbReference type="SUPFAM" id="SSF52833">
    <property type="entry name" value="Thioredoxin-like"/>
    <property type="match status" value="1"/>
</dbReference>
<keyword evidence="1" id="KW-0813">Transport</keyword>
<keyword evidence="1" id="KW-0249">Electron transport</keyword>
<dbReference type="STRING" id="2004952.A0A2C5YZF1"/>
<dbReference type="PANTHER" id="PTHR33558:SF1">
    <property type="entry name" value="GLUTAREDOXIN-LIKE PROTEIN C5ORF63 HOMOLOG"/>
    <property type="match status" value="1"/>
</dbReference>
<evidence type="ECO:0000256" key="1">
    <source>
        <dbReference type="RuleBase" id="RU363082"/>
    </source>
</evidence>
<dbReference type="Pfam" id="PF05768">
    <property type="entry name" value="Glrx-like"/>
    <property type="match status" value="1"/>
</dbReference>
<organism evidence="2 3">
    <name type="scientific">Ophiocordyceps camponoti-rufipedis</name>
    <dbReference type="NCBI Taxonomy" id="2004952"/>
    <lineage>
        <taxon>Eukaryota</taxon>
        <taxon>Fungi</taxon>
        <taxon>Dikarya</taxon>
        <taxon>Ascomycota</taxon>
        <taxon>Pezizomycotina</taxon>
        <taxon>Sordariomycetes</taxon>
        <taxon>Hypocreomycetidae</taxon>
        <taxon>Hypocreales</taxon>
        <taxon>Ophiocordycipitaceae</taxon>
        <taxon>Ophiocordyceps</taxon>
    </lineage>
</organism>
<dbReference type="Gene3D" id="3.40.30.10">
    <property type="entry name" value="Glutaredoxin"/>
    <property type="match status" value="1"/>
</dbReference>
<comment type="caution">
    <text evidence="2">The sequence shown here is derived from an EMBL/GenBank/DDBJ whole genome shotgun (WGS) entry which is preliminary data.</text>
</comment>
<sequence length="109" mass="12367">MFATHRLLRSCRITLFTRENCSLCEAAAEALSKVAATRPFAYKRIDLAGEEGRPWRQLYDYDVPVIHISKDTASPENVSIASKATKLMHRFTPSQIEAKMDEVEKANDH</sequence>
<comment type="similarity">
    <text evidence="1">Belongs to the glutaredoxin family.</text>
</comment>
<dbReference type="InterPro" id="IPR008554">
    <property type="entry name" value="Glutaredoxin-like"/>
</dbReference>
<dbReference type="PANTHER" id="PTHR33558">
    <property type="entry name" value="GLUTAREDOXIN-LIKE PROTEIN C5ORF63 HOMOLOG"/>
    <property type="match status" value="1"/>
</dbReference>
<reference evidence="2 3" key="1">
    <citation type="submission" date="2017-06" db="EMBL/GenBank/DDBJ databases">
        <title>Ant-infecting Ophiocordyceps genomes reveal a high diversity of potential behavioral manipulation genes and a possible major role for enterotoxins.</title>
        <authorList>
            <person name="De Bekker C."/>
            <person name="Evans H.C."/>
            <person name="Brachmann A."/>
            <person name="Hughes D.P."/>
        </authorList>
    </citation>
    <scope>NUCLEOTIDE SEQUENCE [LARGE SCALE GENOMIC DNA]</scope>
    <source>
        <strain evidence="2 3">Map16</strain>
    </source>
</reference>
<dbReference type="EMBL" id="NJES01000292">
    <property type="protein sequence ID" value="PHH74147.1"/>
    <property type="molecule type" value="Genomic_DNA"/>
</dbReference>
<accession>A0A2C5YZF1</accession>
<protein>
    <recommendedName>
        <fullName evidence="1">Glutaredoxin-like protein</fullName>
    </recommendedName>
</protein>
<dbReference type="InterPro" id="IPR052565">
    <property type="entry name" value="Glutaredoxin-like_YDR286C"/>
</dbReference>
<evidence type="ECO:0000313" key="2">
    <source>
        <dbReference type="EMBL" id="PHH74147.1"/>
    </source>
</evidence>
<gene>
    <name evidence="2" type="ORF">CDD80_3282</name>
</gene>
<dbReference type="AlphaFoldDB" id="A0A2C5YZF1"/>
<dbReference type="OrthoDB" id="429967at2759"/>